<gene>
    <name evidence="2" type="ORF">KMZ68_08280</name>
</gene>
<keyword evidence="1" id="KW-0472">Membrane</keyword>
<accession>A0A975NSJ1</accession>
<dbReference type="Proteomes" id="UP000680805">
    <property type="component" value="Chromosome"/>
</dbReference>
<evidence type="ECO:0000313" key="2">
    <source>
        <dbReference type="EMBL" id="QWG19809.1"/>
    </source>
</evidence>
<feature type="transmembrane region" description="Helical" evidence="1">
    <location>
        <begin position="44"/>
        <end position="65"/>
    </location>
</feature>
<dbReference type="KEGG" id="bsei:KMZ68_08280"/>
<feature type="transmembrane region" description="Helical" evidence="1">
    <location>
        <begin position="218"/>
        <end position="239"/>
    </location>
</feature>
<feature type="transmembrane region" description="Helical" evidence="1">
    <location>
        <begin position="93"/>
        <end position="116"/>
    </location>
</feature>
<feature type="transmembrane region" description="Helical" evidence="1">
    <location>
        <begin position="136"/>
        <end position="154"/>
    </location>
</feature>
<feature type="transmembrane region" description="Helical" evidence="1">
    <location>
        <begin position="175"/>
        <end position="198"/>
    </location>
</feature>
<dbReference type="EMBL" id="CP076135">
    <property type="protein sequence ID" value="QWG19809.1"/>
    <property type="molecule type" value="Genomic_DNA"/>
</dbReference>
<dbReference type="RefSeq" id="WP_215615309.1">
    <property type="nucleotide sequence ID" value="NZ_CP076135.1"/>
</dbReference>
<organism evidence="2 3">
    <name type="scientific">Bradyrhizobium sediminis</name>
    <dbReference type="NCBI Taxonomy" id="2840469"/>
    <lineage>
        <taxon>Bacteria</taxon>
        <taxon>Pseudomonadati</taxon>
        <taxon>Pseudomonadota</taxon>
        <taxon>Alphaproteobacteria</taxon>
        <taxon>Hyphomicrobiales</taxon>
        <taxon>Nitrobacteraceae</taxon>
        <taxon>Bradyrhizobium</taxon>
    </lineage>
</organism>
<sequence>MAIARALRLVWPDTSFGPFRFVEAVPWLMLALTCRIVGPEDKPLLNLLAACGTWVAVLMAFMAVARRVFAIFDRSSHLDALPLDRELRLSLRIFGRIMAVMVAATLLLHNLGNASIAPYFMLGLDSMAFNQSSISGKVWSACMAALVLLLVLGIDRNSGKPSFASAFRGLLNQGVRFGAAIVVLAVFYVALGPIQNVVLNGFWGSSVVAASSHQTKTLIYFTVTLGFAAMRLWVTLLVLTYGLKQSYLRGAA</sequence>
<proteinExistence type="predicted"/>
<feature type="transmembrane region" description="Helical" evidence="1">
    <location>
        <begin position="21"/>
        <end position="38"/>
    </location>
</feature>
<keyword evidence="1" id="KW-1133">Transmembrane helix</keyword>
<evidence type="ECO:0000313" key="3">
    <source>
        <dbReference type="Proteomes" id="UP000680805"/>
    </source>
</evidence>
<dbReference type="AlphaFoldDB" id="A0A975NSJ1"/>
<name>A0A975NSJ1_9BRAD</name>
<keyword evidence="1" id="KW-0812">Transmembrane</keyword>
<reference evidence="2" key="1">
    <citation type="submission" date="2021-06" db="EMBL/GenBank/DDBJ databases">
        <title>Bradyrhizobium sp. S2-11-2 Genome sequencing.</title>
        <authorList>
            <person name="Jin L."/>
        </authorList>
    </citation>
    <scope>NUCLEOTIDE SEQUENCE</scope>
    <source>
        <strain evidence="2">S2-11-2</strain>
    </source>
</reference>
<evidence type="ECO:0000256" key="1">
    <source>
        <dbReference type="SAM" id="Phobius"/>
    </source>
</evidence>
<protein>
    <submittedName>
        <fullName evidence="2">Uncharacterized protein</fullName>
    </submittedName>
</protein>